<feature type="region of interest" description="Disordered" evidence="1">
    <location>
        <begin position="82"/>
        <end position="108"/>
    </location>
</feature>
<sequence>MSKHSARITPRSLVAPKATRRQNHSFMNADLFESPSLTRQTVMQGSNGQSEQVSKPQYLAIQSNKPTILYVELAAAVRPVQQPHKLDQQAPTKLHHARKNANKRRCML</sequence>
<gene>
    <name evidence="2" type="ORF">M409DRAFT_59782</name>
</gene>
<dbReference type="Proteomes" id="UP000799537">
    <property type="component" value="Unassembled WGS sequence"/>
</dbReference>
<protein>
    <submittedName>
        <fullName evidence="2">Uncharacterized protein</fullName>
    </submittedName>
</protein>
<proteinExistence type="predicted"/>
<keyword evidence="3" id="KW-1185">Reference proteome</keyword>
<dbReference type="EMBL" id="ML993624">
    <property type="protein sequence ID" value="KAF2160760.1"/>
    <property type="molecule type" value="Genomic_DNA"/>
</dbReference>
<organism evidence="2 3">
    <name type="scientific">Zasmidium cellare ATCC 36951</name>
    <dbReference type="NCBI Taxonomy" id="1080233"/>
    <lineage>
        <taxon>Eukaryota</taxon>
        <taxon>Fungi</taxon>
        <taxon>Dikarya</taxon>
        <taxon>Ascomycota</taxon>
        <taxon>Pezizomycotina</taxon>
        <taxon>Dothideomycetes</taxon>
        <taxon>Dothideomycetidae</taxon>
        <taxon>Mycosphaerellales</taxon>
        <taxon>Mycosphaerellaceae</taxon>
        <taxon>Zasmidium</taxon>
    </lineage>
</organism>
<dbReference type="RefSeq" id="XP_033661649.1">
    <property type="nucleotide sequence ID" value="XM_033814296.1"/>
</dbReference>
<feature type="region of interest" description="Disordered" evidence="1">
    <location>
        <begin position="1"/>
        <end position="21"/>
    </location>
</feature>
<accession>A0A6A6C3K4</accession>
<dbReference type="AlphaFoldDB" id="A0A6A6C3K4"/>
<dbReference type="GeneID" id="54567568"/>
<reference evidence="2" key="1">
    <citation type="journal article" date="2020" name="Stud. Mycol.">
        <title>101 Dothideomycetes genomes: a test case for predicting lifestyles and emergence of pathogens.</title>
        <authorList>
            <person name="Haridas S."/>
            <person name="Albert R."/>
            <person name="Binder M."/>
            <person name="Bloem J."/>
            <person name="Labutti K."/>
            <person name="Salamov A."/>
            <person name="Andreopoulos B."/>
            <person name="Baker S."/>
            <person name="Barry K."/>
            <person name="Bills G."/>
            <person name="Bluhm B."/>
            <person name="Cannon C."/>
            <person name="Castanera R."/>
            <person name="Culley D."/>
            <person name="Daum C."/>
            <person name="Ezra D."/>
            <person name="Gonzalez J."/>
            <person name="Henrissat B."/>
            <person name="Kuo A."/>
            <person name="Liang C."/>
            <person name="Lipzen A."/>
            <person name="Lutzoni F."/>
            <person name="Magnuson J."/>
            <person name="Mondo S."/>
            <person name="Nolan M."/>
            <person name="Ohm R."/>
            <person name="Pangilinan J."/>
            <person name="Park H.-J."/>
            <person name="Ramirez L."/>
            <person name="Alfaro M."/>
            <person name="Sun H."/>
            <person name="Tritt A."/>
            <person name="Yoshinaga Y."/>
            <person name="Zwiers L.-H."/>
            <person name="Turgeon B."/>
            <person name="Goodwin S."/>
            <person name="Spatafora J."/>
            <person name="Crous P."/>
            <person name="Grigoriev I."/>
        </authorList>
    </citation>
    <scope>NUCLEOTIDE SEQUENCE</scope>
    <source>
        <strain evidence="2">ATCC 36951</strain>
    </source>
</reference>
<evidence type="ECO:0000313" key="2">
    <source>
        <dbReference type="EMBL" id="KAF2160760.1"/>
    </source>
</evidence>
<evidence type="ECO:0000313" key="3">
    <source>
        <dbReference type="Proteomes" id="UP000799537"/>
    </source>
</evidence>
<evidence type="ECO:0000256" key="1">
    <source>
        <dbReference type="SAM" id="MobiDB-lite"/>
    </source>
</evidence>
<name>A0A6A6C3K4_ZASCE</name>
<feature type="compositionally biased region" description="Basic residues" evidence="1">
    <location>
        <begin position="93"/>
        <end position="108"/>
    </location>
</feature>